<dbReference type="EMBL" id="JARQWQ010000162">
    <property type="protein sequence ID" value="KAK2547911.1"/>
    <property type="molecule type" value="Genomic_DNA"/>
</dbReference>
<gene>
    <name evidence="1" type="ORF">P5673_031998</name>
</gene>
<organism evidence="1 2">
    <name type="scientific">Acropora cervicornis</name>
    <name type="common">Staghorn coral</name>
    <dbReference type="NCBI Taxonomy" id="6130"/>
    <lineage>
        <taxon>Eukaryota</taxon>
        <taxon>Metazoa</taxon>
        <taxon>Cnidaria</taxon>
        <taxon>Anthozoa</taxon>
        <taxon>Hexacorallia</taxon>
        <taxon>Scleractinia</taxon>
        <taxon>Astrocoeniina</taxon>
        <taxon>Acroporidae</taxon>
        <taxon>Acropora</taxon>
    </lineage>
</organism>
<evidence type="ECO:0000313" key="2">
    <source>
        <dbReference type="Proteomes" id="UP001249851"/>
    </source>
</evidence>
<accession>A0AAD9PS54</accession>
<dbReference type="Proteomes" id="UP001249851">
    <property type="component" value="Unassembled WGS sequence"/>
</dbReference>
<protein>
    <submittedName>
        <fullName evidence="1">Uncharacterized protein</fullName>
    </submittedName>
</protein>
<reference evidence="1" key="2">
    <citation type="journal article" date="2023" name="Science">
        <title>Genomic signatures of disease resistance in endangered staghorn corals.</title>
        <authorList>
            <person name="Vollmer S.V."/>
            <person name="Selwyn J.D."/>
            <person name="Despard B.A."/>
            <person name="Roesel C.L."/>
        </authorList>
    </citation>
    <scope>NUCLEOTIDE SEQUENCE</scope>
    <source>
        <strain evidence="1">K2</strain>
    </source>
</reference>
<keyword evidence="2" id="KW-1185">Reference proteome</keyword>
<proteinExistence type="predicted"/>
<dbReference type="AlphaFoldDB" id="A0AAD9PS54"/>
<name>A0AAD9PS54_ACRCE</name>
<comment type="caution">
    <text evidence="1">The sequence shown here is derived from an EMBL/GenBank/DDBJ whole genome shotgun (WGS) entry which is preliminary data.</text>
</comment>
<evidence type="ECO:0000313" key="1">
    <source>
        <dbReference type="EMBL" id="KAK2547911.1"/>
    </source>
</evidence>
<reference evidence="1" key="1">
    <citation type="journal article" date="2023" name="G3 (Bethesda)">
        <title>Whole genome assembly and annotation of the endangered Caribbean coral Acropora cervicornis.</title>
        <authorList>
            <person name="Selwyn J.D."/>
            <person name="Vollmer S.V."/>
        </authorList>
    </citation>
    <scope>NUCLEOTIDE SEQUENCE</scope>
    <source>
        <strain evidence="1">K2</strain>
    </source>
</reference>
<sequence length="182" mass="20353">MSGPVAVELSSNSLNLRQLGATGNGLESSHGLSMKMIANNKQHLQKAVGRMEKIQGPMKKQCEDLLFIVTTMEDWIQILHESERGHSGVPLLRSVKERCSEILPNLNNNNSDLNQAVQRLSKASVPRIAHVQKCLKDLREEIRVVFDNENTFNGQFVEDVRGKMGNIIGTADALTVLYYHQM</sequence>